<dbReference type="RefSeq" id="WP_207863559.1">
    <property type="nucleotide sequence ID" value="NZ_JAFREP010000064.1"/>
</dbReference>
<organism evidence="2 3">
    <name type="scientific">Acanthopleuribacter pedis</name>
    <dbReference type="NCBI Taxonomy" id="442870"/>
    <lineage>
        <taxon>Bacteria</taxon>
        <taxon>Pseudomonadati</taxon>
        <taxon>Acidobacteriota</taxon>
        <taxon>Holophagae</taxon>
        <taxon>Acanthopleuribacterales</taxon>
        <taxon>Acanthopleuribacteraceae</taxon>
        <taxon>Acanthopleuribacter</taxon>
    </lineage>
</organism>
<dbReference type="InterPro" id="IPR001932">
    <property type="entry name" value="PPM-type_phosphatase-like_dom"/>
</dbReference>
<dbReference type="SUPFAM" id="SSF81606">
    <property type="entry name" value="PP2C-like"/>
    <property type="match status" value="1"/>
</dbReference>
<protein>
    <submittedName>
        <fullName evidence="2">Serine/threonine-protein phosphatase</fullName>
    </submittedName>
</protein>
<sequence length="279" mass="31244">MKWPKFRQPWLQSDQPSTTDPFTIDVFGVTARGLVRRQNQDDFYVSEAPPFFMVADGLGGLQEGAVASYLAVQRATETLTLAWDKNRWAWHPYMGPRPDSNPSGIPELIVGKAFHRAHFDLLAVTGRSQMITDMGTTLCLALLDDRRIVYGNLGDSRVYLLRDRKLRCLTVDDTEAMPLLQRGEISKQAYESHPLRNTLTKRLGGPESHLPSVKALELQSGDMILLCTDGLYGMIQEERIRVVLLNEGHDAKWKANQLLMLAELAGGEDNISVVVAHLT</sequence>
<dbReference type="GO" id="GO:0004722">
    <property type="term" value="F:protein serine/threonine phosphatase activity"/>
    <property type="evidence" value="ECO:0007669"/>
    <property type="project" value="InterPro"/>
</dbReference>
<dbReference type="AlphaFoldDB" id="A0A8J7U986"/>
<evidence type="ECO:0000259" key="1">
    <source>
        <dbReference type="PROSITE" id="PS51746"/>
    </source>
</evidence>
<comment type="caution">
    <text evidence="2">The sequence shown here is derived from an EMBL/GenBank/DDBJ whole genome shotgun (WGS) entry which is preliminary data.</text>
</comment>
<dbReference type="InterPro" id="IPR015655">
    <property type="entry name" value="PP2C"/>
</dbReference>
<dbReference type="SMART" id="SM00331">
    <property type="entry name" value="PP2C_SIG"/>
    <property type="match status" value="1"/>
</dbReference>
<dbReference type="PROSITE" id="PS51746">
    <property type="entry name" value="PPM_2"/>
    <property type="match status" value="1"/>
</dbReference>
<dbReference type="Pfam" id="PF13672">
    <property type="entry name" value="PP2C_2"/>
    <property type="match status" value="1"/>
</dbReference>
<dbReference type="EMBL" id="JAFREP010000064">
    <property type="protein sequence ID" value="MBO1323406.1"/>
    <property type="molecule type" value="Genomic_DNA"/>
</dbReference>
<dbReference type="SMART" id="SM00332">
    <property type="entry name" value="PP2Cc"/>
    <property type="match status" value="1"/>
</dbReference>
<evidence type="ECO:0000313" key="2">
    <source>
        <dbReference type="EMBL" id="MBO1323406.1"/>
    </source>
</evidence>
<accession>A0A8J7U986</accession>
<dbReference type="CDD" id="cd00143">
    <property type="entry name" value="PP2Cc"/>
    <property type="match status" value="1"/>
</dbReference>
<dbReference type="PANTHER" id="PTHR47992">
    <property type="entry name" value="PROTEIN PHOSPHATASE"/>
    <property type="match status" value="1"/>
</dbReference>
<proteinExistence type="predicted"/>
<name>A0A8J7U986_9BACT</name>
<keyword evidence="3" id="KW-1185">Reference proteome</keyword>
<dbReference type="InterPro" id="IPR036457">
    <property type="entry name" value="PPM-type-like_dom_sf"/>
</dbReference>
<feature type="domain" description="PPM-type phosphatase" evidence="1">
    <location>
        <begin position="23"/>
        <end position="278"/>
    </location>
</feature>
<gene>
    <name evidence="2" type="ORF">J3U88_33375</name>
</gene>
<reference evidence="2" key="1">
    <citation type="submission" date="2021-03" db="EMBL/GenBank/DDBJ databases">
        <authorList>
            <person name="Wang G."/>
        </authorList>
    </citation>
    <scope>NUCLEOTIDE SEQUENCE</scope>
    <source>
        <strain evidence="2">KCTC 12899</strain>
    </source>
</reference>
<evidence type="ECO:0000313" key="3">
    <source>
        <dbReference type="Proteomes" id="UP000664417"/>
    </source>
</evidence>
<dbReference type="Gene3D" id="3.60.40.10">
    <property type="entry name" value="PPM-type phosphatase domain"/>
    <property type="match status" value="1"/>
</dbReference>
<dbReference type="Proteomes" id="UP000664417">
    <property type="component" value="Unassembled WGS sequence"/>
</dbReference>